<feature type="region of interest" description="Disordered" evidence="1">
    <location>
        <begin position="672"/>
        <end position="781"/>
    </location>
</feature>
<dbReference type="SUPFAM" id="SSF110997">
    <property type="entry name" value="Sporulation related repeat"/>
    <property type="match status" value="1"/>
</dbReference>
<accession>A0AAE3U2P8</accession>
<dbReference type="EMBL" id="JALDYZ010000006">
    <property type="protein sequence ID" value="MDI7922932.1"/>
    <property type="molecule type" value="Genomic_DNA"/>
</dbReference>
<evidence type="ECO:0000313" key="4">
    <source>
        <dbReference type="Proteomes" id="UP001161580"/>
    </source>
</evidence>
<evidence type="ECO:0000256" key="1">
    <source>
        <dbReference type="SAM" id="MobiDB-lite"/>
    </source>
</evidence>
<protein>
    <submittedName>
        <fullName evidence="3">SPOR domain-containing protein</fullName>
    </submittedName>
</protein>
<feature type="region of interest" description="Disordered" evidence="1">
    <location>
        <begin position="803"/>
        <end position="877"/>
    </location>
</feature>
<dbReference type="InterPro" id="IPR007730">
    <property type="entry name" value="SPOR-like_dom"/>
</dbReference>
<feature type="compositionally biased region" description="Low complexity" evidence="1">
    <location>
        <begin position="806"/>
        <end position="824"/>
    </location>
</feature>
<reference evidence="3" key="1">
    <citation type="submission" date="2022-03" db="EMBL/GenBank/DDBJ databases">
        <title>Fererhizobium litorale gen. nov., sp. nov., isolated from sandy sediments of the Sea of Japan seashore.</title>
        <authorList>
            <person name="Romanenko L."/>
            <person name="Kurilenko V."/>
            <person name="Otstavnykh N."/>
            <person name="Svetashev V."/>
            <person name="Tekutyeva L."/>
            <person name="Isaeva M."/>
            <person name="Mikhailov V."/>
        </authorList>
    </citation>
    <scope>NUCLEOTIDE SEQUENCE</scope>
    <source>
        <strain evidence="3">KMM 9576</strain>
    </source>
</reference>
<comment type="caution">
    <text evidence="3">The sequence shown here is derived from an EMBL/GenBank/DDBJ whole genome shotgun (WGS) entry which is preliminary data.</text>
</comment>
<feature type="compositionally biased region" description="Polar residues" evidence="1">
    <location>
        <begin position="758"/>
        <end position="771"/>
    </location>
</feature>
<name>A0AAE3U2P8_9HYPH</name>
<gene>
    <name evidence="3" type="ORF">MRS75_12665</name>
</gene>
<proteinExistence type="predicted"/>
<dbReference type="InterPro" id="IPR036680">
    <property type="entry name" value="SPOR-like_sf"/>
</dbReference>
<dbReference type="AlphaFoldDB" id="A0AAE3U2P8"/>
<evidence type="ECO:0000313" key="3">
    <source>
        <dbReference type="EMBL" id="MDI7922932.1"/>
    </source>
</evidence>
<feature type="region of interest" description="Disordered" evidence="1">
    <location>
        <begin position="292"/>
        <end position="317"/>
    </location>
</feature>
<dbReference type="Gene3D" id="3.30.70.1070">
    <property type="entry name" value="Sporulation related repeat"/>
    <property type="match status" value="1"/>
</dbReference>
<dbReference type="PROSITE" id="PS51724">
    <property type="entry name" value="SPOR"/>
    <property type="match status" value="1"/>
</dbReference>
<feature type="compositionally biased region" description="Polar residues" evidence="1">
    <location>
        <begin position="840"/>
        <end position="849"/>
    </location>
</feature>
<dbReference type="GO" id="GO:0042834">
    <property type="term" value="F:peptidoglycan binding"/>
    <property type="evidence" value="ECO:0007669"/>
    <property type="project" value="InterPro"/>
</dbReference>
<sequence>MAEKQFAFSGGKNDEFFADDDPLAELARIVGFEPRPAAPVAPVARQEPVMEERPPEFALEDELLREFALYDAPRLDPIGEFTLDDAAAGGQSEGAVFEEARAPEPLEPTSEPESPAEAVEFSYIGEAVSPVEDLLEDELSDVDLSSDYGLVSPNDAAADPEADQYTYPVHAIDARDRGVTDEAGDEDVARARKVEDVFLFEALADELEQSIADVVAEAAPAPQPVIAPGEQPRFRLPLANFNVAAARQSVGAAVVEPPAPVVEPVAAEPSIERAPDLDYDIGADWRASVFTEGSGVEKKVSPPQASIDEHLPSAESGNDIDDLLAEVERYSIPPKEPAPYRLDTATAPLVVEAARPQTTASVFAQPSNLSSPVRQPEPEEAFVEGEFEFDLDGIELELSDMTFDTPVAAAPAPMTEAPKPVLAPVAPMPVQAAAAPLSWTSPVAATSTVMGPGAAVSINRPAIHTAHQESNEVFARPASARPVAPAQAAVPLPFDPELIAEAEDHLETLPELDVPALPVIEKEEPVAFQPEYDIDIDAEMASLFEPVSAQGEEPKAVENTLAATAWAPSAKNGTSGPQVPLDDFDEFEKALEQDLRQTLKEPYGGDAHVAKMTLDRAIAGSARGRSRSLKGMLLASSLLVVCGAGAYGAYSWLFGDASGSSSGGPVVISADKDPVKVVPQDRGGKTVPNQDKAVYDRVAGATASDPKQEKLVTSDEEPVDVVQRTLTPDNLPLEGAEDELSFEPTPAGETEDERLLPSDSSEQATPAQENTPAGIAARKVRSMIVKPDGTIVARELPSEPVEEQMVASAAPAAPTAAPKVGKPALADSTEAAPDPEIAAVSSTRETQPSPDAASQVASITGNGAGEPAPVRSVKTSAVTDAAPLPEARPVAPEVKVAAAPVQASAPAEEAPAAPEPTQVASIAPGGYFVQVASLPSEAEAQKSYQNLSRKFGSVIGGRGVDIKRAEIEGKGTYYRVRIPAGSKDEAVALCEDYRAAGGSCLIAK</sequence>
<keyword evidence="4" id="KW-1185">Reference proteome</keyword>
<evidence type="ECO:0000259" key="2">
    <source>
        <dbReference type="PROSITE" id="PS51724"/>
    </source>
</evidence>
<feature type="domain" description="SPOR" evidence="2">
    <location>
        <begin position="921"/>
        <end position="1004"/>
    </location>
</feature>
<dbReference type="RefSeq" id="WP_311787663.1">
    <property type="nucleotide sequence ID" value="NZ_JALDYY010000010.1"/>
</dbReference>
<dbReference type="Pfam" id="PF05036">
    <property type="entry name" value="SPOR"/>
    <property type="match status" value="1"/>
</dbReference>
<organism evidence="3 4">
    <name type="scientific">Ferirhizobium litorale</name>
    <dbReference type="NCBI Taxonomy" id="2927786"/>
    <lineage>
        <taxon>Bacteria</taxon>
        <taxon>Pseudomonadati</taxon>
        <taxon>Pseudomonadota</taxon>
        <taxon>Alphaproteobacteria</taxon>
        <taxon>Hyphomicrobiales</taxon>
        <taxon>Rhizobiaceae</taxon>
        <taxon>Ferirhizobium</taxon>
    </lineage>
</organism>
<dbReference type="Proteomes" id="UP001161580">
    <property type="component" value="Unassembled WGS sequence"/>
</dbReference>